<accession>A0AAD9WZG2</accession>
<name>A0AAD9WZG2_9ROSI</name>
<dbReference type="Proteomes" id="UP001280121">
    <property type="component" value="Unassembled WGS sequence"/>
</dbReference>
<feature type="domain" description="FAR1" evidence="1">
    <location>
        <begin position="26"/>
        <end position="113"/>
    </location>
</feature>
<dbReference type="InterPro" id="IPR004330">
    <property type="entry name" value="FAR1_DNA_bnd_dom"/>
</dbReference>
<keyword evidence="3" id="KW-1185">Reference proteome</keyword>
<evidence type="ECO:0000313" key="2">
    <source>
        <dbReference type="EMBL" id="KAK2648122.1"/>
    </source>
</evidence>
<organism evidence="2 3">
    <name type="scientific">Dipteronia dyeriana</name>
    <dbReference type="NCBI Taxonomy" id="168575"/>
    <lineage>
        <taxon>Eukaryota</taxon>
        <taxon>Viridiplantae</taxon>
        <taxon>Streptophyta</taxon>
        <taxon>Embryophyta</taxon>
        <taxon>Tracheophyta</taxon>
        <taxon>Spermatophyta</taxon>
        <taxon>Magnoliopsida</taxon>
        <taxon>eudicotyledons</taxon>
        <taxon>Gunneridae</taxon>
        <taxon>Pentapetalae</taxon>
        <taxon>rosids</taxon>
        <taxon>malvids</taxon>
        <taxon>Sapindales</taxon>
        <taxon>Sapindaceae</taxon>
        <taxon>Hippocastanoideae</taxon>
        <taxon>Acereae</taxon>
        <taxon>Dipteronia</taxon>
    </lineage>
</organism>
<dbReference type="PANTHER" id="PTHR46328">
    <property type="entry name" value="FAR-RED IMPAIRED RESPONSIVE (FAR1) FAMILY PROTEIN-RELATED"/>
    <property type="match status" value="1"/>
</dbReference>
<protein>
    <recommendedName>
        <fullName evidence="1">FAR1 domain-containing protein</fullName>
    </recommendedName>
</protein>
<dbReference type="Pfam" id="PF03101">
    <property type="entry name" value="FAR1"/>
    <property type="match status" value="1"/>
</dbReference>
<gene>
    <name evidence="2" type="ORF">Ddye_015611</name>
</gene>
<evidence type="ECO:0000259" key="1">
    <source>
        <dbReference type="Pfam" id="PF03101"/>
    </source>
</evidence>
<sequence length="122" mass="14033">MYIPQVSDECNPKPGQEFLSLDEVHEFYKAYAKETKFSVRLNSSKRSMHNGEILKKKIIYSKEGTTSIEEISERKRQRGMTQEGSNAKLTAIKSKSGGYVMKKFVEGHTHTLTTPRRVHLLR</sequence>
<dbReference type="EMBL" id="JANJYI010000005">
    <property type="protein sequence ID" value="KAK2648122.1"/>
    <property type="molecule type" value="Genomic_DNA"/>
</dbReference>
<proteinExistence type="predicted"/>
<evidence type="ECO:0000313" key="3">
    <source>
        <dbReference type="Proteomes" id="UP001280121"/>
    </source>
</evidence>
<dbReference type="AlphaFoldDB" id="A0AAD9WZG2"/>
<dbReference type="PANTHER" id="PTHR46328:SF38">
    <property type="entry name" value="FAR1 DNA-BINDING DOMAIN PROTEIN"/>
    <property type="match status" value="1"/>
</dbReference>
<comment type="caution">
    <text evidence="2">The sequence shown here is derived from an EMBL/GenBank/DDBJ whole genome shotgun (WGS) entry which is preliminary data.</text>
</comment>
<reference evidence="2" key="1">
    <citation type="journal article" date="2023" name="Plant J.">
        <title>Genome sequences and population genomics provide insights into the demographic history, inbreeding, and mutation load of two 'living fossil' tree species of Dipteronia.</title>
        <authorList>
            <person name="Feng Y."/>
            <person name="Comes H.P."/>
            <person name="Chen J."/>
            <person name="Zhu S."/>
            <person name="Lu R."/>
            <person name="Zhang X."/>
            <person name="Li P."/>
            <person name="Qiu J."/>
            <person name="Olsen K.M."/>
            <person name="Qiu Y."/>
        </authorList>
    </citation>
    <scope>NUCLEOTIDE SEQUENCE</scope>
    <source>
        <strain evidence="2">KIB01</strain>
    </source>
</reference>